<reference evidence="1 2" key="1">
    <citation type="submission" date="2017-06" db="EMBL/GenBank/DDBJ databases">
        <authorList>
            <person name="Kim H.J."/>
            <person name="Triplett B.A."/>
        </authorList>
    </citation>
    <scope>NUCLEOTIDE SEQUENCE [LARGE SCALE GENOMIC DNA]</scope>
    <source>
        <strain evidence="1 2">B29T1</strain>
    </source>
</reference>
<dbReference type="AlphaFoldDB" id="A0A212R368"/>
<name>A0A212R368_9PROT</name>
<dbReference type="EMBL" id="FYEH01000005">
    <property type="protein sequence ID" value="SNB66452.1"/>
    <property type="molecule type" value="Genomic_DNA"/>
</dbReference>
<keyword evidence="2" id="KW-1185">Reference proteome</keyword>
<organism evidence="1 2">
    <name type="scientific">Arboricoccus pini</name>
    <dbReference type="NCBI Taxonomy" id="1963835"/>
    <lineage>
        <taxon>Bacteria</taxon>
        <taxon>Pseudomonadati</taxon>
        <taxon>Pseudomonadota</taxon>
        <taxon>Alphaproteobacteria</taxon>
        <taxon>Geminicoccales</taxon>
        <taxon>Geminicoccaceae</taxon>
        <taxon>Arboricoccus</taxon>
    </lineage>
</organism>
<accession>A0A212R368</accession>
<evidence type="ECO:0000313" key="1">
    <source>
        <dbReference type="EMBL" id="SNB66452.1"/>
    </source>
</evidence>
<sequence length="97" mass="10623">MAVTLLPLSNGHYSLEFEPADLPSVSSAIRDRYGVPDKRQYPTSAEYRFGGCSFTFQNEWDDPCLTSGSAEGDDILKSLHSDLSTGACYARLYGFSA</sequence>
<dbReference type="Proteomes" id="UP000197065">
    <property type="component" value="Unassembled WGS sequence"/>
</dbReference>
<protein>
    <submittedName>
        <fullName evidence="1">Uncharacterized protein</fullName>
    </submittedName>
</protein>
<evidence type="ECO:0000313" key="2">
    <source>
        <dbReference type="Proteomes" id="UP000197065"/>
    </source>
</evidence>
<proteinExistence type="predicted"/>
<gene>
    <name evidence="1" type="ORF">SAMN07250955_105108</name>
</gene>